<gene>
    <name evidence="10" type="ORF">LSALG_LOCUS38501</name>
</gene>
<comment type="catalytic activity">
    <reaction evidence="5">
        <text>L-threonyl-[protein] + ATP = O-phospho-L-threonyl-[protein] + ADP + H(+)</text>
        <dbReference type="Rhea" id="RHEA:46608"/>
        <dbReference type="Rhea" id="RHEA-COMP:11060"/>
        <dbReference type="Rhea" id="RHEA-COMP:11605"/>
        <dbReference type="ChEBI" id="CHEBI:15378"/>
        <dbReference type="ChEBI" id="CHEBI:30013"/>
        <dbReference type="ChEBI" id="CHEBI:30616"/>
        <dbReference type="ChEBI" id="CHEBI:61977"/>
        <dbReference type="ChEBI" id="CHEBI:456216"/>
        <dbReference type="EC" id="2.7.11.1"/>
    </reaction>
</comment>
<accession>A0AA36ENH1</accession>
<evidence type="ECO:0000259" key="9">
    <source>
        <dbReference type="Pfam" id="PF14380"/>
    </source>
</evidence>
<dbReference type="Pfam" id="PF14380">
    <property type="entry name" value="WAK_assoc"/>
    <property type="match status" value="1"/>
</dbReference>
<dbReference type="InterPro" id="IPR032872">
    <property type="entry name" value="WAK_assoc_C"/>
</dbReference>
<feature type="domain" description="Wall-associated receptor kinase C-terminal" evidence="9">
    <location>
        <begin position="177"/>
        <end position="251"/>
    </location>
</feature>
<comment type="subcellular location">
    <subcellularLocation>
        <location evidence="1">Membrane</location>
        <topology evidence="1">Single-pass membrane protein</topology>
    </subcellularLocation>
</comment>
<dbReference type="GO" id="GO:0030247">
    <property type="term" value="F:polysaccharide binding"/>
    <property type="evidence" value="ECO:0007669"/>
    <property type="project" value="InterPro"/>
</dbReference>
<reference evidence="10" key="1">
    <citation type="submission" date="2023-04" db="EMBL/GenBank/DDBJ databases">
        <authorList>
            <person name="Vijverberg K."/>
            <person name="Xiong W."/>
            <person name="Schranz E."/>
        </authorList>
    </citation>
    <scope>NUCLEOTIDE SEQUENCE</scope>
</reference>
<keyword evidence="11" id="KW-1185">Reference proteome</keyword>
<evidence type="ECO:0000256" key="3">
    <source>
        <dbReference type="ARBA" id="ARBA00022729"/>
    </source>
</evidence>
<evidence type="ECO:0000256" key="4">
    <source>
        <dbReference type="ARBA" id="ARBA00023180"/>
    </source>
</evidence>
<dbReference type="Pfam" id="PF13947">
    <property type="entry name" value="GUB_WAK_bind"/>
    <property type="match status" value="1"/>
</dbReference>
<evidence type="ECO:0000256" key="2">
    <source>
        <dbReference type="ARBA" id="ARBA00012513"/>
    </source>
</evidence>
<evidence type="ECO:0000313" key="11">
    <source>
        <dbReference type="Proteomes" id="UP001177003"/>
    </source>
</evidence>
<evidence type="ECO:0000256" key="6">
    <source>
        <dbReference type="ARBA" id="ARBA00048679"/>
    </source>
</evidence>
<organism evidence="10 11">
    <name type="scientific">Lactuca saligna</name>
    <name type="common">Willowleaf lettuce</name>
    <dbReference type="NCBI Taxonomy" id="75948"/>
    <lineage>
        <taxon>Eukaryota</taxon>
        <taxon>Viridiplantae</taxon>
        <taxon>Streptophyta</taxon>
        <taxon>Embryophyta</taxon>
        <taxon>Tracheophyta</taxon>
        <taxon>Spermatophyta</taxon>
        <taxon>Magnoliopsida</taxon>
        <taxon>eudicotyledons</taxon>
        <taxon>Gunneridae</taxon>
        <taxon>Pentapetalae</taxon>
        <taxon>asterids</taxon>
        <taxon>campanulids</taxon>
        <taxon>Asterales</taxon>
        <taxon>Asteraceae</taxon>
        <taxon>Cichorioideae</taxon>
        <taxon>Cichorieae</taxon>
        <taxon>Lactucinae</taxon>
        <taxon>Lactuca</taxon>
    </lineage>
</organism>
<evidence type="ECO:0000256" key="7">
    <source>
        <dbReference type="SAM" id="SignalP"/>
    </source>
</evidence>
<dbReference type="InterPro" id="IPR025287">
    <property type="entry name" value="WAK_GUB"/>
</dbReference>
<dbReference type="GO" id="GO:0004674">
    <property type="term" value="F:protein serine/threonine kinase activity"/>
    <property type="evidence" value="ECO:0007669"/>
    <property type="project" value="UniProtKB-EC"/>
</dbReference>
<evidence type="ECO:0000256" key="5">
    <source>
        <dbReference type="ARBA" id="ARBA00047899"/>
    </source>
</evidence>
<keyword evidence="4" id="KW-0325">Glycoprotein</keyword>
<comment type="catalytic activity">
    <reaction evidence="6">
        <text>L-seryl-[protein] + ATP = O-phospho-L-seryl-[protein] + ADP + H(+)</text>
        <dbReference type="Rhea" id="RHEA:17989"/>
        <dbReference type="Rhea" id="RHEA-COMP:9863"/>
        <dbReference type="Rhea" id="RHEA-COMP:11604"/>
        <dbReference type="ChEBI" id="CHEBI:15378"/>
        <dbReference type="ChEBI" id="CHEBI:29999"/>
        <dbReference type="ChEBI" id="CHEBI:30616"/>
        <dbReference type="ChEBI" id="CHEBI:83421"/>
        <dbReference type="ChEBI" id="CHEBI:456216"/>
        <dbReference type="EC" id="2.7.11.1"/>
    </reaction>
</comment>
<dbReference type="EC" id="2.7.11.1" evidence="2"/>
<dbReference type="GO" id="GO:0016020">
    <property type="term" value="C:membrane"/>
    <property type="evidence" value="ECO:0007669"/>
    <property type="project" value="UniProtKB-SubCell"/>
</dbReference>
<feature type="signal peptide" evidence="7">
    <location>
        <begin position="1"/>
        <end position="22"/>
    </location>
</feature>
<dbReference type="PANTHER" id="PTHR33138">
    <property type="entry name" value="OS01G0690200 PROTEIN"/>
    <property type="match status" value="1"/>
</dbReference>
<evidence type="ECO:0000259" key="8">
    <source>
        <dbReference type="Pfam" id="PF13947"/>
    </source>
</evidence>
<dbReference type="Proteomes" id="UP001177003">
    <property type="component" value="Chromosome 8"/>
</dbReference>
<protein>
    <recommendedName>
        <fullName evidence="2">non-specific serine/threonine protein kinase</fullName>
        <ecNumber evidence="2">2.7.11.1</ecNumber>
    </recommendedName>
</protein>
<dbReference type="PANTHER" id="PTHR33138:SF75">
    <property type="entry name" value="WALL-ASSOCIATED RECEPTOR KINASE GALACTURONAN-BINDING DOMAIN-CONTAINING PROTEIN"/>
    <property type="match status" value="1"/>
</dbReference>
<dbReference type="AlphaFoldDB" id="A0AA36ENH1"/>
<evidence type="ECO:0000256" key="1">
    <source>
        <dbReference type="ARBA" id="ARBA00004167"/>
    </source>
</evidence>
<feature type="chain" id="PRO_5041436512" description="non-specific serine/threonine protein kinase" evidence="7">
    <location>
        <begin position="23"/>
        <end position="277"/>
    </location>
</feature>
<evidence type="ECO:0000313" key="10">
    <source>
        <dbReference type="EMBL" id="CAI9299815.1"/>
    </source>
</evidence>
<proteinExistence type="predicted"/>
<dbReference type="EMBL" id="OX465084">
    <property type="protein sequence ID" value="CAI9299815.1"/>
    <property type="molecule type" value="Genomic_DNA"/>
</dbReference>
<name>A0AA36ENH1_LACSI</name>
<feature type="domain" description="Wall-associated receptor kinase galacturonan-binding" evidence="8">
    <location>
        <begin position="30"/>
        <end position="96"/>
    </location>
</feature>
<sequence length="277" mass="30953">MSSTDVSFSSIFVFLFPILSLGNIQQFNECSTKLYACDQSITYISYPFWGNGRPSYCGLVGFELTCREDNITTLQITNTTFRVIRIDQNNNKLTLALDDLWEGDQPNACLLRPNESIDLTTFQYTFFSYVPDGSIFQGLYFSCLEDLVSSIPNRSRFNCSGDEEGRANFIGNRSIAVGDACERVIGVPVLRTAFEDFNRSETMPLQELLWMGFQMEYRVDGGEICSRCQRSGGSCWSNLNSSIPSCICPDGVSRLVCGSADSSTGFFILPHYMLVNG</sequence>
<keyword evidence="3 7" id="KW-0732">Signal</keyword>